<dbReference type="EMBL" id="UYSL01000806">
    <property type="protein sequence ID" value="VDL64439.1"/>
    <property type="molecule type" value="Genomic_DNA"/>
</dbReference>
<evidence type="ECO:0000313" key="2">
    <source>
        <dbReference type="Proteomes" id="UP000271162"/>
    </source>
</evidence>
<protein>
    <submittedName>
        <fullName evidence="3">Ovule protein</fullName>
    </submittedName>
</protein>
<proteinExistence type="predicted"/>
<keyword evidence="2" id="KW-1185">Reference proteome</keyword>
<dbReference type="Proteomes" id="UP000271162">
    <property type="component" value="Unassembled WGS sequence"/>
</dbReference>
<gene>
    <name evidence="1" type="ORF">NBR_LOCUS1157</name>
</gene>
<reference evidence="3" key="1">
    <citation type="submission" date="2017-02" db="UniProtKB">
        <authorList>
            <consortium name="WormBaseParasite"/>
        </authorList>
    </citation>
    <scope>IDENTIFICATION</scope>
</reference>
<name>A0A0N4XF54_NIPBR</name>
<evidence type="ECO:0000313" key="3">
    <source>
        <dbReference type="WBParaSite" id="NBR_0000115601-mRNA-1"/>
    </source>
</evidence>
<accession>A0A0N4XF54</accession>
<reference evidence="1 2" key="2">
    <citation type="submission" date="2018-11" db="EMBL/GenBank/DDBJ databases">
        <authorList>
            <consortium name="Pathogen Informatics"/>
        </authorList>
    </citation>
    <scope>NUCLEOTIDE SEQUENCE [LARGE SCALE GENOMIC DNA]</scope>
</reference>
<sequence length="100" mass="11910">MWQTYAPNKKFYGSQECLGPEDTKQMLLKNPGRKSECRYMELIRFFLPPSQSFLPELPGDFHLCLKRPQETWSSFQQCWCSCCWMTLETRIFFALSVETH</sequence>
<organism evidence="3">
    <name type="scientific">Nippostrongylus brasiliensis</name>
    <name type="common">Rat hookworm</name>
    <dbReference type="NCBI Taxonomy" id="27835"/>
    <lineage>
        <taxon>Eukaryota</taxon>
        <taxon>Metazoa</taxon>
        <taxon>Ecdysozoa</taxon>
        <taxon>Nematoda</taxon>
        <taxon>Chromadorea</taxon>
        <taxon>Rhabditida</taxon>
        <taxon>Rhabditina</taxon>
        <taxon>Rhabditomorpha</taxon>
        <taxon>Strongyloidea</taxon>
        <taxon>Heligmosomidae</taxon>
        <taxon>Nippostrongylus</taxon>
    </lineage>
</organism>
<evidence type="ECO:0000313" key="1">
    <source>
        <dbReference type="EMBL" id="VDL64439.1"/>
    </source>
</evidence>
<dbReference type="WBParaSite" id="NBR_0000115601-mRNA-1">
    <property type="protein sequence ID" value="NBR_0000115601-mRNA-1"/>
    <property type="gene ID" value="NBR_0000115601"/>
</dbReference>
<dbReference type="AlphaFoldDB" id="A0A0N4XF54"/>